<dbReference type="Gene3D" id="3.50.50.60">
    <property type="entry name" value="FAD/NAD(P)-binding domain"/>
    <property type="match status" value="1"/>
</dbReference>
<dbReference type="InterPro" id="IPR001155">
    <property type="entry name" value="OxRdtase_FMN_N"/>
</dbReference>
<evidence type="ECO:0000256" key="2">
    <source>
        <dbReference type="ARBA" id="ARBA00001966"/>
    </source>
</evidence>
<dbReference type="GO" id="GO:0046872">
    <property type="term" value="F:metal ion binding"/>
    <property type="evidence" value="ECO:0007669"/>
    <property type="project" value="UniProtKB-KW"/>
</dbReference>
<dbReference type="RefSeq" id="WP_083526196.1">
    <property type="nucleotide sequence ID" value="NZ_FQXB01000001.1"/>
</dbReference>
<feature type="domain" description="FAD/NAD(P)-binding" evidence="11">
    <location>
        <begin position="388"/>
        <end position="624"/>
    </location>
</feature>
<keyword evidence="9" id="KW-0411">Iron-sulfur</keyword>
<gene>
    <name evidence="12" type="ORF">SAMN05444003_1539</name>
</gene>
<dbReference type="SUPFAM" id="SSF51905">
    <property type="entry name" value="FAD/NAD(P)-binding domain"/>
    <property type="match status" value="1"/>
</dbReference>
<evidence type="ECO:0000256" key="3">
    <source>
        <dbReference type="ARBA" id="ARBA00011048"/>
    </source>
</evidence>
<protein>
    <submittedName>
        <fullName evidence="12">Dimethylamine/trimethylamine dehydrogenase</fullName>
    </submittedName>
</protein>
<name>A0A1M5NPZ4_9RHOB</name>
<dbReference type="EMBL" id="FQXB01000001">
    <property type="protein sequence ID" value="SHG91626.1"/>
    <property type="molecule type" value="Genomic_DNA"/>
</dbReference>
<evidence type="ECO:0000256" key="7">
    <source>
        <dbReference type="ARBA" id="ARBA00023002"/>
    </source>
</evidence>
<evidence type="ECO:0000259" key="11">
    <source>
        <dbReference type="Pfam" id="PF07992"/>
    </source>
</evidence>
<comment type="cofactor">
    <cofactor evidence="2">
        <name>[4Fe-4S] cluster</name>
        <dbReference type="ChEBI" id="CHEBI:49883"/>
    </cofactor>
</comment>
<dbReference type="Pfam" id="PF07992">
    <property type="entry name" value="Pyr_redox_2"/>
    <property type="match status" value="1"/>
</dbReference>
<dbReference type="GO" id="GO:0010181">
    <property type="term" value="F:FMN binding"/>
    <property type="evidence" value="ECO:0007669"/>
    <property type="project" value="InterPro"/>
</dbReference>
<dbReference type="OrthoDB" id="9784632at2"/>
<evidence type="ECO:0000256" key="1">
    <source>
        <dbReference type="ARBA" id="ARBA00001917"/>
    </source>
</evidence>
<dbReference type="Gene3D" id="3.20.20.70">
    <property type="entry name" value="Aldolase class I"/>
    <property type="match status" value="1"/>
</dbReference>
<evidence type="ECO:0000256" key="8">
    <source>
        <dbReference type="ARBA" id="ARBA00023004"/>
    </source>
</evidence>
<dbReference type="InterPro" id="IPR036188">
    <property type="entry name" value="FAD/NAD-bd_sf"/>
</dbReference>
<dbReference type="CDD" id="cd02929">
    <property type="entry name" value="TMADH_HD_FMN"/>
    <property type="match status" value="1"/>
</dbReference>
<evidence type="ECO:0000256" key="5">
    <source>
        <dbReference type="ARBA" id="ARBA00022643"/>
    </source>
</evidence>
<dbReference type="PANTHER" id="PTHR42917">
    <property type="entry name" value="2,4-DIENOYL-COA REDUCTASE"/>
    <property type="match status" value="1"/>
</dbReference>
<dbReference type="PRINTS" id="PR00420">
    <property type="entry name" value="RNGMNOXGNASE"/>
</dbReference>
<dbReference type="AlphaFoldDB" id="A0A1M5NPZ4"/>
<comment type="similarity">
    <text evidence="3">In the N-terminal section; belongs to the NADH:flavin oxidoreductase/NADH oxidase family.</text>
</comment>
<dbReference type="SUPFAM" id="SSF51395">
    <property type="entry name" value="FMN-linked oxidoreductases"/>
    <property type="match status" value="1"/>
</dbReference>
<proteinExistence type="inferred from homology"/>
<sequence length="850" mass="94568">MTRDPRYDILFEPMKIGPVTAKNRFYQVPHCTGMGYLRPRMLADMRATKAEGGWGVICTEYNSIHPTSDDLKHVSASLWDDSDIRAHKLMTDKVHEHGALAGAELWYGGGRSGNMMTREVALELDSVPNAVGHPFQTRAMDKEDIRNLRRWHRKAALRARDAGFDVVYVYATHTYLLANFLSPTANTRIDEYGGSLTNRVRLVRELIEETKDAVGDRCGVAVRFAADEEIGEDGVPIHGERRDMFAMLADLPDLWDINIANYTVEMGVSRFTKEAALEPYMDFVKSQTDKPVVTVGRFTSPDTMVSQIRRGITDFIGAARPSIADPFLPRKVEEGQFEDIRECIGCNICYAGDSIGVPIRCTQNPTMGEEWRKGWHPERFSPTQMPSKVLIVGAGPAGLEAAHVLGKRGYQVTLADARRELGGRLPREAALPGMSEYIRVRDYRAQQFHKLPNVEVFLESPLTANDVFEFEADHVVIATGASWRKDRFDGDRYIPIAVPDGINLLTADDIMEGNLPDGPTLVYDEDGYYLGGVIAERLKAAGQDVTLATPSEVVSEWASNTSERWKVRTHLMKLGVGIELSQTLTAFDGETATFECTFTGEKKSLKVANVVMVTQRAPNDRLYHDVLAKEGGDAKALPFTLAKIGDCDAPAIVAGATYAGHRYGQELDRPVDIDVPLKHDRIDVGDIHTSDPKEKLVEGYLDTVLHYYEEEIEGETFFAALADHLTAPEHKAKMAMLAEIEGYTAKAMQPLLEKYALKPRATDMLHANGRRQAEDLPRDWPGLINHMREIFPAYITAFERLEAMAPPEDLPALRIATAHEIAAVSFLEREAEGDPDSTAPLREFLMTGTA</sequence>
<evidence type="ECO:0000313" key="13">
    <source>
        <dbReference type="Proteomes" id="UP000184074"/>
    </source>
</evidence>
<dbReference type="InterPro" id="IPR051793">
    <property type="entry name" value="NADH:flavin_oxidoreductase"/>
</dbReference>
<keyword evidence="5" id="KW-0288">FMN</keyword>
<keyword evidence="6" id="KW-0479">Metal-binding</keyword>
<keyword evidence="7" id="KW-0560">Oxidoreductase</keyword>
<dbReference type="InterPro" id="IPR023753">
    <property type="entry name" value="FAD/NAD-binding_dom"/>
</dbReference>
<dbReference type="GO" id="GO:0051536">
    <property type="term" value="F:iron-sulfur cluster binding"/>
    <property type="evidence" value="ECO:0007669"/>
    <property type="project" value="UniProtKB-KW"/>
</dbReference>
<comment type="cofactor">
    <cofactor evidence="1">
        <name>FMN</name>
        <dbReference type="ChEBI" id="CHEBI:58210"/>
    </cofactor>
</comment>
<evidence type="ECO:0000256" key="9">
    <source>
        <dbReference type="ARBA" id="ARBA00023014"/>
    </source>
</evidence>
<reference evidence="12 13" key="1">
    <citation type="submission" date="2016-11" db="EMBL/GenBank/DDBJ databases">
        <authorList>
            <person name="Jaros S."/>
            <person name="Januszkiewicz K."/>
            <person name="Wedrychowicz H."/>
        </authorList>
    </citation>
    <scope>NUCLEOTIDE SEQUENCE [LARGE SCALE GENOMIC DNA]</scope>
    <source>
        <strain evidence="12 13">DSM 28715</strain>
    </source>
</reference>
<accession>A0A1M5NPZ4</accession>
<evidence type="ECO:0000256" key="6">
    <source>
        <dbReference type="ARBA" id="ARBA00022723"/>
    </source>
</evidence>
<dbReference type="Gene3D" id="3.40.50.720">
    <property type="entry name" value="NAD(P)-binding Rossmann-like Domain"/>
    <property type="match status" value="1"/>
</dbReference>
<keyword evidence="8" id="KW-0408">Iron</keyword>
<organism evidence="12 13">
    <name type="scientific">Cognatiyoonia sediminum</name>
    <dbReference type="NCBI Taxonomy" id="1508389"/>
    <lineage>
        <taxon>Bacteria</taxon>
        <taxon>Pseudomonadati</taxon>
        <taxon>Pseudomonadota</taxon>
        <taxon>Alphaproteobacteria</taxon>
        <taxon>Rhodobacterales</taxon>
        <taxon>Paracoccaceae</taxon>
        <taxon>Cognatiyoonia</taxon>
    </lineage>
</organism>
<evidence type="ECO:0000313" key="12">
    <source>
        <dbReference type="EMBL" id="SHG91626.1"/>
    </source>
</evidence>
<dbReference type="PANTHER" id="PTHR42917:SF2">
    <property type="entry name" value="2,4-DIENOYL-COA REDUCTASE [(2E)-ENOYL-COA-PRODUCING]"/>
    <property type="match status" value="1"/>
</dbReference>
<keyword evidence="13" id="KW-1185">Reference proteome</keyword>
<evidence type="ECO:0000259" key="10">
    <source>
        <dbReference type="Pfam" id="PF00724"/>
    </source>
</evidence>
<evidence type="ECO:0000256" key="4">
    <source>
        <dbReference type="ARBA" id="ARBA00022630"/>
    </source>
</evidence>
<dbReference type="InterPro" id="IPR013785">
    <property type="entry name" value="Aldolase_TIM"/>
</dbReference>
<dbReference type="Proteomes" id="UP000184074">
    <property type="component" value="Unassembled WGS sequence"/>
</dbReference>
<dbReference type="STRING" id="1508389.SAMN05444003_1539"/>
<dbReference type="GO" id="GO:0016491">
    <property type="term" value="F:oxidoreductase activity"/>
    <property type="evidence" value="ECO:0007669"/>
    <property type="project" value="UniProtKB-KW"/>
</dbReference>
<dbReference type="InterPro" id="IPR037348">
    <property type="entry name" value="TMADH/DMDH_FMN-bd"/>
</dbReference>
<dbReference type="Pfam" id="PF00724">
    <property type="entry name" value="Oxidored_FMN"/>
    <property type="match status" value="1"/>
</dbReference>
<keyword evidence="4" id="KW-0285">Flavoprotein</keyword>
<dbReference type="SUPFAM" id="SSF51971">
    <property type="entry name" value="Nucleotide-binding domain"/>
    <property type="match status" value="1"/>
</dbReference>
<feature type="domain" description="NADH:flavin oxidoreductase/NADH oxidase N-terminal" evidence="10">
    <location>
        <begin position="10"/>
        <end position="335"/>
    </location>
</feature>